<keyword evidence="1" id="KW-0732">Signal</keyword>
<name>A0ABR3K188_TRISP</name>
<accession>A0ABR3K188</accession>
<feature type="signal peptide" evidence="1">
    <location>
        <begin position="1"/>
        <end position="20"/>
    </location>
</feature>
<proteinExistence type="predicted"/>
<organism evidence="2 3">
    <name type="scientific">Trichinella spiralis</name>
    <name type="common">Trichina worm</name>
    <dbReference type="NCBI Taxonomy" id="6334"/>
    <lineage>
        <taxon>Eukaryota</taxon>
        <taxon>Metazoa</taxon>
        <taxon>Ecdysozoa</taxon>
        <taxon>Nematoda</taxon>
        <taxon>Enoplea</taxon>
        <taxon>Dorylaimia</taxon>
        <taxon>Trichinellida</taxon>
        <taxon>Trichinellidae</taxon>
        <taxon>Trichinella</taxon>
    </lineage>
</organism>
<dbReference type="EMBL" id="JBEUSY010000558">
    <property type="protein sequence ID" value="KAL1226803.1"/>
    <property type="molecule type" value="Genomic_DNA"/>
</dbReference>
<dbReference type="Proteomes" id="UP001558632">
    <property type="component" value="Unassembled WGS sequence"/>
</dbReference>
<keyword evidence="3" id="KW-1185">Reference proteome</keyword>
<gene>
    <name evidence="2" type="ORF">TSPI_05808</name>
</gene>
<protein>
    <submittedName>
        <fullName evidence="2">Septation ring formation regulator EzrA</fullName>
    </submittedName>
</protein>
<sequence length="96" mass="11204">MVIMFNLCVVYALVTTLCRGRLVLNFFPFELECNFQITVIIAKPTGWKNVAKFEKNISAAGKNNRRWNSSSLVKWIFLTLPRFASIEMFIYQRDGY</sequence>
<evidence type="ECO:0000313" key="3">
    <source>
        <dbReference type="Proteomes" id="UP001558632"/>
    </source>
</evidence>
<feature type="chain" id="PRO_5045398752" evidence="1">
    <location>
        <begin position="21"/>
        <end position="96"/>
    </location>
</feature>
<comment type="caution">
    <text evidence="2">The sequence shown here is derived from an EMBL/GenBank/DDBJ whole genome shotgun (WGS) entry which is preliminary data.</text>
</comment>
<evidence type="ECO:0000256" key="1">
    <source>
        <dbReference type="SAM" id="SignalP"/>
    </source>
</evidence>
<reference evidence="2 3" key="1">
    <citation type="submission" date="2024-07" db="EMBL/GenBank/DDBJ databases">
        <title>Enhanced genomic and transcriptomic resources for Trichinella pseudospiralis and T. spiralis underpin the discovery of pronounced molecular differences between stages and species.</title>
        <authorList>
            <person name="Pasi K.K."/>
            <person name="La Rosa G."/>
            <person name="Gomez-Morales M.A."/>
            <person name="Tosini F."/>
            <person name="Sumanam S."/>
            <person name="Young N.D."/>
            <person name="Chang B.C."/>
            <person name="Robin G.B."/>
        </authorList>
    </citation>
    <scope>NUCLEOTIDE SEQUENCE [LARGE SCALE GENOMIC DNA]</scope>
    <source>
        <strain evidence="2">ISS534</strain>
    </source>
</reference>
<evidence type="ECO:0000313" key="2">
    <source>
        <dbReference type="EMBL" id="KAL1226803.1"/>
    </source>
</evidence>